<dbReference type="Pfam" id="PF13041">
    <property type="entry name" value="PPR_2"/>
    <property type="match status" value="3"/>
</dbReference>
<evidence type="ECO:0000256" key="2">
    <source>
        <dbReference type="ARBA" id="ARBA00022737"/>
    </source>
</evidence>
<dbReference type="OrthoDB" id="1882346at2759"/>
<keyword evidence="2" id="KW-0677">Repeat</keyword>
<dbReference type="EMBL" id="JAAMPC010000002">
    <property type="protein sequence ID" value="KAG2325215.1"/>
    <property type="molecule type" value="Genomic_DNA"/>
</dbReference>
<dbReference type="PANTHER" id="PTHR47926:SF475">
    <property type="entry name" value="DYW DOMAIN-CONTAINING PROTEIN"/>
    <property type="match status" value="1"/>
</dbReference>
<gene>
    <name evidence="5" type="ORF">Bca52824_007943</name>
</gene>
<dbReference type="Gene3D" id="1.25.40.10">
    <property type="entry name" value="Tetratricopeptide repeat domain"/>
    <property type="match status" value="6"/>
</dbReference>
<dbReference type="InterPro" id="IPR046848">
    <property type="entry name" value="E_motif"/>
</dbReference>
<dbReference type="FunFam" id="1.25.40.10:FF:000957">
    <property type="entry name" value="Pentatricopeptide repeat-containing protein At4g39530"/>
    <property type="match status" value="1"/>
</dbReference>
<evidence type="ECO:0000256" key="1">
    <source>
        <dbReference type="ARBA" id="ARBA00006643"/>
    </source>
</evidence>
<protein>
    <recommendedName>
        <fullName evidence="4">DYW domain-containing protein</fullName>
    </recommendedName>
</protein>
<keyword evidence="6" id="KW-1185">Reference proteome</keyword>
<name>A0A8X7WAB0_BRACI</name>
<dbReference type="GO" id="GO:0009451">
    <property type="term" value="P:RNA modification"/>
    <property type="evidence" value="ECO:0007669"/>
    <property type="project" value="InterPro"/>
</dbReference>
<feature type="repeat" description="PPR" evidence="3">
    <location>
        <begin position="478"/>
        <end position="508"/>
    </location>
</feature>
<dbReference type="AlphaFoldDB" id="A0A8X7WAB0"/>
<feature type="repeat" description="PPR" evidence="3">
    <location>
        <begin position="73"/>
        <end position="107"/>
    </location>
</feature>
<dbReference type="FunFam" id="1.25.40.10:FF:000031">
    <property type="entry name" value="Pentatricopeptide repeat-containing protein mitochondrial"/>
    <property type="match status" value="1"/>
</dbReference>
<proteinExistence type="inferred from homology"/>
<dbReference type="GO" id="GO:0008270">
    <property type="term" value="F:zinc ion binding"/>
    <property type="evidence" value="ECO:0007669"/>
    <property type="project" value="InterPro"/>
</dbReference>
<dbReference type="PANTHER" id="PTHR47926">
    <property type="entry name" value="PENTATRICOPEPTIDE REPEAT-CONTAINING PROTEIN"/>
    <property type="match status" value="1"/>
</dbReference>
<dbReference type="FunFam" id="1.25.40.10:FF:000958">
    <property type="entry name" value="Pentatricopeptide repeat-containing protein At4g39530"/>
    <property type="match status" value="1"/>
</dbReference>
<evidence type="ECO:0000259" key="4">
    <source>
        <dbReference type="Pfam" id="PF14432"/>
    </source>
</evidence>
<accession>A0A8X7WAB0</accession>
<dbReference type="Pfam" id="PF14432">
    <property type="entry name" value="DYW_deaminase"/>
    <property type="match status" value="1"/>
</dbReference>
<dbReference type="Proteomes" id="UP000886595">
    <property type="component" value="Unassembled WGS sequence"/>
</dbReference>
<feature type="repeat" description="PPR" evidence="3">
    <location>
        <begin position="408"/>
        <end position="442"/>
    </location>
</feature>
<dbReference type="GO" id="GO:0003723">
    <property type="term" value="F:RNA binding"/>
    <property type="evidence" value="ECO:0007669"/>
    <property type="project" value="InterPro"/>
</dbReference>
<dbReference type="Pfam" id="PF20431">
    <property type="entry name" value="E_motif"/>
    <property type="match status" value="1"/>
</dbReference>
<comment type="caution">
    <text evidence="5">The sequence shown here is derived from an EMBL/GenBank/DDBJ whole genome shotgun (WGS) entry which is preliminary data.</text>
</comment>
<dbReference type="FunFam" id="1.25.40.10:FF:001790">
    <property type="entry name" value="Putative pentatricopeptide repeat-containing protein At2g01510"/>
    <property type="match status" value="1"/>
</dbReference>
<reference evidence="5 6" key="1">
    <citation type="submission" date="2020-02" db="EMBL/GenBank/DDBJ databases">
        <authorList>
            <person name="Ma Q."/>
            <person name="Huang Y."/>
            <person name="Song X."/>
            <person name="Pei D."/>
        </authorList>
    </citation>
    <scope>NUCLEOTIDE SEQUENCE [LARGE SCALE GENOMIC DNA]</scope>
    <source>
        <strain evidence="5">Sxm20200214</strain>
        <tissue evidence="5">Leaf</tissue>
    </source>
</reference>
<dbReference type="InterPro" id="IPR002885">
    <property type="entry name" value="PPR_rpt"/>
</dbReference>
<comment type="similarity">
    <text evidence="1">Belongs to the PPR family. PCMP-H subfamily.</text>
</comment>
<sequence length="818" mass="91482">MKLHRTRSKPTLAATLQQLRFLQTPPRIIDARIIKTGFNTDTCRSNFILDDLLRRGGQVSSARKVYDEMPHKNTVSTNTMISGYVKSGDVSSARDLFDAMADRTVVTWTILMGLYSGNDMFHEAFELFRQMCRSRTLPDHVTFAALLPGCGEGDAVEVAQVHAFAVKLGFDRNPFLTVCNVFVKSYCEIGRRDLARAVFEQIREKDSVTFNTLITGYEKDGLHVEAVRLFVEMRRSGHKPSDFTFSGVLKAVVGLHDYVLGQQLHGLAVSTGFSSDVAVGNQILDFYSKHDCVVETRKLFDEMPELDFVSYNVVISGYSQAEQYEESLGMFREMQCMGFDRRSFPFATVLSIAANLSSLQMGRQVHCQAIVATADSIPHVGNSLVDMYAKCEMFEEAVLIFESLSQQSTVSWTALISGYVQKGLHGDGLKLFTKMRGANLRADQSTFATVLRASAGFASLSLGRQLHGFIIRSGNSENVFSGSGLVDMYAKCGSIRDAVRVFKEMPDRNGVSWNALISAYADNGDGEAAIDAFEEMIHSGLLQPDSVSVLSVLTACSHSGFVEQGTEYFEAMSRVHGITPGRKHYACMLDLLCRNGRFVEAEKLMEEMPFEPDEIMWSSVLNACRIHKNQSLAERAAEKLFSMEKLRDAAAYVSMSNIYAMSGEWESVSLVKKAMRERGIKKVTASSWVEVNHKIHEFSSNDQRHPRGDEIVRKIDELTAEIERQGYKPDTSWVGQDVDEQMKIESLKFHSERLAVAFALISTPEGSPIVVMKNLRACRDCHAAIKLISKVVKREITIRDSSRFHHFRDGLCSCGDYW</sequence>
<organism evidence="5 6">
    <name type="scientific">Brassica carinata</name>
    <name type="common">Ethiopian mustard</name>
    <name type="synonym">Abyssinian cabbage</name>
    <dbReference type="NCBI Taxonomy" id="52824"/>
    <lineage>
        <taxon>Eukaryota</taxon>
        <taxon>Viridiplantae</taxon>
        <taxon>Streptophyta</taxon>
        <taxon>Embryophyta</taxon>
        <taxon>Tracheophyta</taxon>
        <taxon>Spermatophyta</taxon>
        <taxon>Magnoliopsida</taxon>
        <taxon>eudicotyledons</taxon>
        <taxon>Gunneridae</taxon>
        <taxon>Pentapetalae</taxon>
        <taxon>rosids</taxon>
        <taxon>malvids</taxon>
        <taxon>Brassicales</taxon>
        <taxon>Brassicaceae</taxon>
        <taxon>Brassiceae</taxon>
        <taxon>Brassica</taxon>
    </lineage>
</organism>
<dbReference type="InterPro" id="IPR011990">
    <property type="entry name" value="TPR-like_helical_dom_sf"/>
</dbReference>
<dbReference type="Pfam" id="PF12854">
    <property type="entry name" value="PPR_1"/>
    <property type="match status" value="1"/>
</dbReference>
<feature type="repeat" description="PPR" evidence="3">
    <location>
        <begin position="307"/>
        <end position="341"/>
    </location>
</feature>
<evidence type="ECO:0000313" key="6">
    <source>
        <dbReference type="Proteomes" id="UP000886595"/>
    </source>
</evidence>
<evidence type="ECO:0000313" key="5">
    <source>
        <dbReference type="EMBL" id="KAG2325215.1"/>
    </source>
</evidence>
<dbReference type="Pfam" id="PF01535">
    <property type="entry name" value="PPR"/>
    <property type="match status" value="6"/>
</dbReference>
<dbReference type="FunFam" id="1.25.40.10:FF:001404">
    <property type="entry name" value="Putative pentatricopeptide repeat-containing protein"/>
    <property type="match status" value="1"/>
</dbReference>
<dbReference type="NCBIfam" id="TIGR00756">
    <property type="entry name" value="PPR"/>
    <property type="match status" value="8"/>
</dbReference>
<evidence type="ECO:0000256" key="3">
    <source>
        <dbReference type="PROSITE-ProRule" id="PRU00708"/>
    </source>
</evidence>
<dbReference type="InterPro" id="IPR046960">
    <property type="entry name" value="PPR_At4g14850-like_plant"/>
</dbReference>
<dbReference type="InterPro" id="IPR032867">
    <property type="entry name" value="DYW_dom"/>
</dbReference>
<feature type="domain" description="DYW" evidence="4">
    <location>
        <begin position="726"/>
        <end position="818"/>
    </location>
</feature>
<dbReference type="PROSITE" id="PS51375">
    <property type="entry name" value="PPR"/>
    <property type="match status" value="6"/>
</dbReference>
<feature type="repeat" description="PPR" evidence="3">
    <location>
        <begin position="206"/>
        <end position="240"/>
    </location>
</feature>
<feature type="repeat" description="PPR" evidence="3">
    <location>
        <begin position="509"/>
        <end position="543"/>
    </location>
</feature>